<sequence>MSRQCSADGRRPSTAPVDTLADSLLPPFQTDAPIGTKAEGDQNDEEIDDSWWSRRKSFRTSRQHHNTKSDKLCCEQSHFDERQEEIWGDQIPLALSLSPSMFFDKNISQQDVGFQQPLPGNDDDDDDDALKTFGHPSWTETPHDSTDESEEDEMITPPRSPIKPTPPPLPIPLHFRSKRNSGRRQILLRRRWLRRIDSYQKKDSPPKDDSPGQDDPSPPAQGLEAMSQLATMPDEQAT</sequence>
<accession>A0A553HT75</accession>
<dbReference type="EMBL" id="VFLP01000048">
    <property type="protein sequence ID" value="TRX91156.1"/>
    <property type="molecule type" value="Genomic_DNA"/>
</dbReference>
<evidence type="ECO:0000256" key="1">
    <source>
        <dbReference type="SAM" id="MobiDB-lite"/>
    </source>
</evidence>
<keyword evidence="3" id="KW-1185">Reference proteome</keyword>
<name>A0A553HT75_9PEZI</name>
<dbReference type="AlphaFoldDB" id="A0A553HT75"/>
<feature type="compositionally biased region" description="Basic residues" evidence="1">
    <location>
        <begin position="175"/>
        <end position="193"/>
    </location>
</feature>
<reference evidence="3" key="1">
    <citation type="submission" date="2019-06" db="EMBL/GenBank/DDBJ databases">
        <title>Draft genome sequence of the griseofulvin-producing fungus Xylaria cubensis strain G536.</title>
        <authorList>
            <person name="Mead M.E."/>
            <person name="Raja H.A."/>
            <person name="Steenwyk J.L."/>
            <person name="Knowles S.L."/>
            <person name="Oberlies N.H."/>
            <person name="Rokas A."/>
        </authorList>
    </citation>
    <scope>NUCLEOTIDE SEQUENCE [LARGE SCALE GENOMIC DNA]</scope>
    <source>
        <strain evidence="3">G536</strain>
    </source>
</reference>
<protein>
    <submittedName>
        <fullName evidence="2">Uncharacterized protein</fullName>
    </submittedName>
</protein>
<organism evidence="2 3">
    <name type="scientific">Xylaria flabelliformis</name>
    <dbReference type="NCBI Taxonomy" id="2512241"/>
    <lineage>
        <taxon>Eukaryota</taxon>
        <taxon>Fungi</taxon>
        <taxon>Dikarya</taxon>
        <taxon>Ascomycota</taxon>
        <taxon>Pezizomycotina</taxon>
        <taxon>Sordariomycetes</taxon>
        <taxon>Xylariomycetidae</taxon>
        <taxon>Xylariales</taxon>
        <taxon>Xylariaceae</taxon>
        <taxon>Xylaria</taxon>
    </lineage>
</organism>
<feature type="region of interest" description="Disordered" evidence="1">
    <location>
        <begin position="1"/>
        <end position="50"/>
    </location>
</feature>
<feature type="compositionally biased region" description="Basic and acidic residues" evidence="1">
    <location>
        <begin position="194"/>
        <end position="210"/>
    </location>
</feature>
<evidence type="ECO:0000313" key="2">
    <source>
        <dbReference type="EMBL" id="TRX91156.1"/>
    </source>
</evidence>
<feature type="region of interest" description="Disordered" evidence="1">
    <location>
        <begin position="108"/>
        <end position="238"/>
    </location>
</feature>
<dbReference type="OrthoDB" id="10454399at2759"/>
<feature type="compositionally biased region" description="Pro residues" evidence="1">
    <location>
        <begin position="158"/>
        <end position="171"/>
    </location>
</feature>
<dbReference type="Proteomes" id="UP000319160">
    <property type="component" value="Unassembled WGS sequence"/>
</dbReference>
<evidence type="ECO:0000313" key="3">
    <source>
        <dbReference type="Proteomes" id="UP000319160"/>
    </source>
</evidence>
<gene>
    <name evidence="2" type="ORF">FHL15_007944</name>
</gene>
<comment type="caution">
    <text evidence="2">The sequence shown here is derived from an EMBL/GenBank/DDBJ whole genome shotgun (WGS) entry which is preliminary data.</text>
</comment>
<proteinExistence type="predicted"/>